<accession>A0A4R4ITE2</accession>
<dbReference type="EMBL" id="PUJY01000084">
    <property type="protein sequence ID" value="TDB44044.1"/>
    <property type="molecule type" value="Genomic_DNA"/>
</dbReference>
<dbReference type="Proteomes" id="UP000295598">
    <property type="component" value="Unassembled WGS sequence"/>
</dbReference>
<dbReference type="GO" id="GO:0003677">
    <property type="term" value="F:DNA binding"/>
    <property type="evidence" value="ECO:0007669"/>
    <property type="project" value="UniProtKB-KW"/>
</dbReference>
<sequence>MNITKESSFRHSNRVIRESSERETYKTILYKRVDNLILSIVDEMAKSEHISRVLTATDNGLMNLIFQYHTASLSGINERERRKLKRETEGTIRFYEHLQKLGGTLKASQVAERLKITRQTVNNYAKNGKLLAVKPAKESVFPLFQFDENGVIPHFEEVLFLLPKEMGVVSKVSFFTSMHFFEDKTLSVIDVLKMDDIPDYCLREIRHQANLFGHQISA</sequence>
<organism evidence="1 2">
    <name type="scientific">Photorhabdus khanii subsp. guanajuatensis</name>
    <dbReference type="NCBI Taxonomy" id="2100166"/>
    <lineage>
        <taxon>Bacteria</taxon>
        <taxon>Pseudomonadati</taxon>
        <taxon>Pseudomonadota</taxon>
        <taxon>Gammaproteobacteria</taxon>
        <taxon>Enterobacterales</taxon>
        <taxon>Morganellaceae</taxon>
        <taxon>Photorhabdus</taxon>
    </lineage>
</organism>
<evidence type="ECO:0000313" key="2">
    <source>
        <dbReference type="Proteomes" id="UP000295598"/>
    </source>
</evidence>
<reference evidence="1 2" key="1">
    <citation type="journal article" date="2019" name="Int. J. Syst. Evol. Microbiol.">
        <title>Photorhabdus khanii subsp. guanajuatensis subsp. nov., isolated from Heterorhabditis atacamensis, and Photorhabdus luminescens subsp. mexicana subsp. nov., isolated from Heterorhabditis mexicana entomopathogenic nematodes.</title>
        <authorList>
            <person name="Machado R.A.R."/>
            <person name="Bruno P."/>
            <person name="Arce C.C.M."/>
            <person name="Liechti N."/>
            <person name="Kohler A."/>
            <person name="Bernal J."/>
            <person name="Bruggmann R."/>
            <person name="Turlings T.C.J."/>
        </authorList>
    </citation>
    <scope>NUCLEOTIDE SEQUENCE [LARGE SCALE GENOMIC DNA]</scope>
    <source>
        <strain evidence="1 2">MEX20-17</strain>
    </source>
</reference>
<dbReference type="RefSeq" id="WP_132356334.1">
    <property type="nucleotide sequence ID" value="NZ_CAWOJO010000084.1"/>
</dbReference>
<evidence type="ECO:0000313" key="1">
    <source>
        <dbReference type="EMBL" id="TDB44044.1"/>
    </source>
</evidence>
<proteinExistence type="predicted"/>
<keyword evidence="1" id="KW-0238">DNA-binding</keyword>
<gene>
    <name evidence="1" type="ORF">C5467_23175</name>
</gene>
<comment type="caution">
    <text evidence="1">The sequence shown here is derived from an EMBL/GenBank/DDBJ whole genome shotgun (WGS) entry which is preliminary data.</text>
</comment>
<protein>
    <submittedName>
        <fullName evidence="1">DNA-binding protein</fullName>
    </submittedName>
</protein>
<name>A0A4R4ITE2_9GAMM</name>
<dbReference type="AlphaFoldDB" id="A0A4R4ITE2"/>